<dbReference type="Proteomes" id="UP001321498">
    <property type="component" value="Chromosome"/>
</dbReference>
<dbReference type="Gene3D" id="3.20.20.140">
    <property type="entry name" value="Metal-dependent hydrolases"/>
    <property type="match status" value="1"/>
</dbReference>
<accession>A0ABM8GBR6</accession>
<keyword evidence="2" id="KW-1185">Reference proteome</keyword>
<organism evidence="1 2">
    <name type="scientific">Naasia aerilata</name>
    <dbReference type="NCBI Taxonomy" id="1162966"/>
    <lineage>
        <taxon>Bacteria</taxon>
        <taxon>Bacillati</taxon>
        <taxon>Actinomycetota</taxon>
        <taxon>Actinomycetes</taxon>
        <taxon>Micrococcales</taxon>
        <taxon>Microbacteriaceae</taxon>
        <taxon>Naasia</taxon>
    </lineage>
</organism>
<evidence type="ECO:0000313" key="1">
    <source>
        <dbReference type="EMBL" id="BDZ45675.1"/>
    </source>
</evidence>
<dbReference type="RefSeq" id="WP_286278925.1">
    <property type="nucleotide sequence ID" value="NZ_AP027731.1"/>
</dbReference>
<protein>
    <submittedName>
        <fullName evidence="1">Uncharacterized protein</fullName>
    </submittedName>
</protein>
<sequence length="94" mass="9296">MTAGHLDFAESLHLITDGARDVMGLPAAGPVAGRVADLLAVRAANIGEAIAFAPADRVVLHAGRLVSRTTASTETAAPGLLVPALSAPSALSGS</sequence>
<dbReference type="EMBL" id="AP027731">
    <property type="protein sequence ID" value="BDZ45675.1"/>
    <property type="molecule type" value="Genomic_DNA"/>
</dbReference>
<dbReference type="InterPro" id="IPR011059">
    <property type="entry name" value="Metal-dep_hydrolase_composite"/>
</dbReference>
<name>A0ABM8GBR6_9MICO</name>
<evidence type="ECO:0000313" key="2">
    <source>
        <dbReference type="Proteomes" id="UP001321498"/>
    </source>
</evidence>
<proteinExistence type="predicted"/>
<gene>
    <name evidence="1" type="ORF">GCM10025866_15840</name>
</gene>
<dbReference type="Gene3D" id="2.30.40.10">
    <property type="entry name" value="Urease, subunit C, domain 1"/>
    <property type="match status" value="1"/>
</dbReference>
<reference evidence="2" key="1">
    <citation type="journal article" date="2019" name="Int. J. Syst. Evol. Microbiol.">
        <title>The Global Catalogue of Microorganisms (GCM) 10K type strain sequencing project: providing services to taxonomists for standard genome sequencing and annotation.</title>
        <authorList>
            <consortium name="The Broad Institute Genomics Platform"/>
            <consortium name="The Broad Institute Genome Sequencing Center for Infectious Disease"/>
            <person name="Wu L."/>
            <person name="Ma J."/>
        </authorList>
    </citation>
    <scope>NUCLEOTIDE SEQUENCE [LARGE SCALE GENOMIC DNA]</scope>
    <source>
        <strain evidence="2">NBRC 108725</strain>
    </source>
</reference>